<sequence length="114" mass="13016">MKQTDITSQAEYTAKQTDSERNKAAQWSVYLIRTASNQLYCGVTTDVKRRLNEHSGSKKGAKYLKGKGPLNLAWTEQVGDKKTAMRLEYRIKRLSKAKKESIINHTLKINTLLE</sequence>
<dbReference type="SMART" id="SM00465">
    <property type="entry name" value="GIYc"/>
    <property type="match status" value="1"/>
</dbReference>
<dbReference type="InterPro" id="IPR000305">
    <property type="entry name" value="GIY-YIG_endonuc"/>
</dbReference>
<dbReference type="Pfam" id="PF01541">
    <property type="entry name" value="GIY-YIG"/>
    <property type="match status" value="1"/>
</dbReference>
<dbReference type="PANTHER" id="PTHR34477:SF1">
    <property type="entry name" value="UPF0213 PROTEIN YHBQ"/>
    <property type="match status" value="1"/>
</dbReference>
<dbReference type="Gene3D" id="3.40.1440.10">
    <property type="entry name" value="GIY-YIG endonuclease"/>
    <property type="match status" value="1"/>
</dbReference>
<evidence type="ECO:0000259" key="2">
    <source>
        <dbReference type="PROSITE" id="PS50164"/>
    </source>
</evidence>
<feature type="domain" description="GIY-YIG" evidence="2">
    <location>
        <begin position="25"/>
        <end position="101"/>
    </location>
</feature>
<accession>A0ABW9YGX1</accession>
<dbReference type="CDD" id="cd10456">
    <property type="entry name" value="GIY-YIG_UPF0213"/>
    <property type="match status" value="1"/>
</dbReference>
<dbReference type="Proteomes" id="UP000738517">
    <property type="component" value="Unassembled WGS sequence"/>
</dbReference>
<comment type="similarity">
    <text evidence="1">Belongs to the UPF0213 family.</text>
</comment>
<protein>
    <submittedName>
        <fullName evidence="3">GIY-YIG nuclease family protein</fullName>
    </submittedName>
</protein>
<evidence type="ECO:0000313" key="4">
    <source>
        <dbReference type="Proteomes" id="UP000738517"/>
    </source>
</evidence>
<dbReference type="PANTHER" id="PTHR34477">
    <property type="entry name" value="UPF0213 PROTEIN YHBQ"/>
    <property type="match status" value="1"/>
</dbReference>
<comment type="caution">
    <text evidence="3">The sequence shown here is derived from an EMBL/GenBank/DDBJ whole genome shotgun (WGS) entry which is preliminary data.</text>
</comment>
<keyword evidence="4" id="KW-1185">Reference proteome</keyword>
<organism evidence="3 4">
    <name type="scientific">Photobacterium alginatilyticum</name>
    <dbReference type="NCBI Taxonomy" id="1775171"/>
    <lineage>
        <taxon>Bacteria</taxon>
        <taxon>Pseudomonadati</taxon>
        <taxon>Pseudomonadota</taxon>
        <taxon>Gammaproteobacteria</taxon>
        <taxon>Vibrionales</taxon>
        <taxon>Vibrionaceae</taxon>
        <taxon>Photobacterium</taxon>
    </lineage>
</organism>
<gene>
    <name evidence="3" type="ORF">EIZ48_10780</name>
</gene>
<name>A0ABW9YGX1_9GAMM</name>
<dbReference type="PROSITE" id="PS50164">
    <property type="entry name" value="GIY_YIG"/>
    <property type="match status" value="1"/>
</dbReference>
<evidence type="ECO:0000313" key="3">
    <source>
        <dbReference type="EMBL" id="NBI53062.1"/>
    </source>
</evidence>
<evidence type="ECO:0000256" key="1">
    <source>
        <dbReference type="ARBA" id="ARBA00007435"/>
    </source>
</evidence>
<dbReference type="EMBL" id="RSEJ01000009">
    <property type="protein sequence ID" value="NBI53062.1"/>
    <property type="molecule type" value="Genomic_DNA"/>
</dbReference>
<dbReference type="SUPFAM" id="SSF82771">
    <property type="entry name" value="GIY-YIG endonuclease"/>
    <property type="match status" value="1"/>
</dbReference>
<reference evidence="3 4" key="1">
    <citation type="journal article" date="2017" name="Int. J. Syst. Evol. Microbiol.">
        <title>Photobacterium alginatilyticum sp. nov., a marine bacterium isolated from bottom seawater.</title>
        <authorList>
            <person name="Wang X."/>
            <person name="Wang Y."/>
            <person name="Yang X."/>
            <person name="Sun H."/>
            <person name="Li B."/>
            <person name="Zhang X.H."/>
        </authorList>
    </citation>
    <scope>NUCLEOTIDE SEQUENCE [LARGE SCALE GENOMIC DNA]</scope>
    <source>
        <strain evidence="3 4">P03D4</strain>
    </source>
</reference>
<dbReference type="InterPro" id="IPR035901">
    <property type="entry name" value="GIY-YIG_endonuc_sf"/>
</dbReference>
<proteinExistence type="inferred from homology"/>
<dbReference type="InterPro" id="IPR050190">
    <property type="entry name" value="UPF0213_domain"/>
</dbReference>